<protein>
    <recommendedName>
        <fullName evidence="3">Reverse transcriptase/retrotransposon-derived protein RNase H-like domain-containing protein</fullName>
    </recommendedName>
</protein>
<accession>A0A1R3HCC3</accession>
<dbReference type="OrthoDB" id="101614at2759"/>
<reference evidence="2" key="1">
    <citation type="submission" date="2013-09" db="EMBL/GenBank/DDBJ databases">
        <title>Corchorus olitorius genome sequencing.</title>
        <authorList>
            <person name="Alam M."/>
            <person name="Haque M.S."/>
            <person name="Islam M.S."/>
            <person name="Emdad E.M."/>
            <person name="Islam M.M."/>
            <person name="Ahmed B."/>
            <person name="Halim A."/>
            <person name="Hossen Q.M.M."/>
            <person name="Hossain M.Z."/>
            <person name="Ahmed R."/>
            <person name="Khan M.M."/>
            <person name="Islam R."/>
            <person name="Rashid M.M."/>
            <person name="Khan S.A."/>
            <person name="Rahman M.S."/>
            <person name="Alam M."/>
            <person name="Yahiya A.S."/>
            <person name="Khan M.S."/>
            <person name="Azam M.S."/>
            <person name="Haque T."/>
            <person name="Lashkar M.Z.H."/>
            <person name="Akhand A.I."/>
            <person name="Morshed G."/>
            <person name="Roy S."/>
            <person name="Uddin K.S."/>
            <person name="Rabeya T."/>
            <person name="Hossain A.S."/>
            <person name="Chowdhury A."/>
            <person name="Snigdha A.R."/>
            <person name="Mortoza M.S."/>
            <person name="Matin S.A."/>
            <person name="Hoque S.M.E."/>
            <person name="Islam M.K."/>
            <person name="Roy D.K."/>
            <person name="Haider R."/>
            <person name="Moosa M.M."/>
            <person name="Elias S.M."/>
            <person name="Hasan A.M."/>
            <person name="Jahan S."/>
            <person name="Shafiuddin M."/>
            <person name="Mahmood N."/>
            <person name="Shommy N.S."/>
        </authorList>
    </citation>
    <scope>NUCLEOTIDE SEQUENCE [LARGE SCALE GENOMIC DNA]</scope>
    <source>
        <strain evidence="2">cv. O-4</strain>
    </source>
</reference>
<evidence type="ECO:0000313" key="1">
    <source>
        <dbReference type="EMBL" id="OMO67991.1"/>
    </source>
</evidence>
<keyword evidence="2" id="KW-1185">Reference proteome</keyword>
<organism evidence="1 2">
    <name type="scientific">Corchorus olitorius</name>
    <dbReference type="NCBI Taxonomy" id="93759"/>
    <lineage>
        <taxon>Eukaryota</taxon>
        <taxon>Viridiplantae</taxon>
        <taxon>Streptophyta</taxon>
        <taxon>Embryophyta</taxon>
        <taxon>Tracheophyta</taxon>
        <taxon>Spermatophyta</taxon>
        <taxon>Magnoliopsida</taxon>
        <taxon>eudicotyledons</taxon>
        <taxon>Gunneridae</taxon>
        <taxon>Pentapetalae</taxon>
        <taxon>rosids</taxon>
        <taxon>malvids</taxon>
        <taxon>Malvales</taxon>
        <taxon>Malvaceae</taxon>
        <taxon>Grewioideae</taxon>
        <taxon>Apeibeae</taxon>
        <taxon>Corchorus</taxon>
    </lineage>
</organism>
<dbReference type="InterPro" id="IPR043502">
    <property type="entry name" value="DNA/RNA_pol_sf"/>
</dbReference>
<dbReference type="InterPro" id="IPR043128">
    <property type="entry name" value="Rev_trsase/Diguanyl_cyclase"/>
</dbReference>
<dbReference type="Proteomes" id="UP000187203">
    <property type="component" value="Unassembled WGS sequence"/>
</dbReference>
<comment type="caution">
    <text evidence="1">The sequence shown here is derived from an EMBL/GenBank/DDBJ whole genome shotgun (WGS) entry which is preliminary data.</text>
</comment>
<dbReference type="Gene3D" id="3.30.70.270">
    <property type="match status" value="1"/>
</dbReference>
<dbReference type="SUPFAM" id="SSF56672">
    <property type="entry name" value="DNA/RNA polymerases"/>
    <property type="match status" value="1"/>
</dbReference>
<evidence type="ECO:0000313" key="2">
    <source>
        <dbReference type="Proteomes" id="UP000187203"/>
    </source>
</evidence>
<sequence>MKEPLDGEKERSFCFNVEPSEEIAPALERFQDKLKPQGDELEELNIADDGATPKPLFLNKNFSAEQKTLGEIVAPFQSLLKKGVTFTWGDLQHKAFEKVKDILTAPTAMTPPVKGQPMMLYLSSTNEFVGLVQEVEGMEKPVYEGEFLLPINLVPSGKVLTLFTKCMIVATAH</sequence>
<evidence type="ECO:0008006" key="3">
    <source>
        <dbReference type="Google" id="ProtNLM"/>
    </source>
</evidence>
<dbReference type="EMBL" id="AWUE01020476">
    <property type="protein sequence ID" value="OMO67991.1"/>
    <property type="molecule type" value="Genomic_DNA"/>
</dbReference>
<name>A0A1R3HCC3_9ROSI</name>
<gene>
    <name evidence="1" type="ORF">COLO4_29941</name>
</gene>
<proteinExistence type="predicted"/>
<dbReference type="AlphaFoldDB" id="A0A1R3HCC3"/>